<dbReference type="EMBL" id="CP036278">
    <property type="protein sequence ID" value="QDU57984.1"/>
    <property type="molecule type" value="Genomic_DNA"/>
</dbReference>
<evidence type="ECO:0000256" key="2">
    <source>
        <dbReference type="ARBA" id="ARBA00023157"/>
    </source>
</evidence>
<sequence length="1810" mass="184140">MAFDTKASGIMKAVRGSIEARKFASGVRVLRPVAKAAGLGAVALSLCLAMPAAQAVTVAYYDFEEGSDGLEINTVANSPADSLTVTDSGDGTNGLISYGSAQSPNYSATTVPNRTTTGSTLSMQYDGGDDLYLGPDTVGSASWATNAFTDFTIETFVNFSNLDGYQTMVGRDDADLVSGGGALFYLSLHDNDYFRVALADAAGTDLAVEGTSFTPTTDTWYHVAAVGNATAGTLELFVDGNSVGTTTGYTGLYDPTPDTIWTVGRGQWDGNPVDMLNGYLDDVRVSDVALNPSQFLFEIPMNQWGVDADGLYSVGTNWQSGSAPGIGEDVDFGLVISANRTVTLDSSVSINTLTFNNTGDGDYFIVDNGGGETLTLIGDATVNTTGRHWLRAEVAGTSGMTTAGNGELVLDATNSFSGGLNIRQTNVAVVNDGAIAAGNAIDLSNNGDLRFYGSSNTFFTGQGSAGFGTDTISDSVSVASGSILGVFDGVDLTLDGAVTANGVLSADNATLRFSNASTTTFNLADNNTSGSIVGAGTVELNGAVSVDSSAVTDLVGAWSLVNTATLNETFGANFAVSSTADGAFTEASGIWTNGVWAFNEASGLLSKGDVWAVDADGVSSVGSNWNSGVAPTSGASTNVLFSDIISANRTVTVDNGGAAFQVNSIVFDNPAGNGDYHLVANSNETFQLTGDAEVNITGRHWLQLGVAGTSGLNVTGPGELVLDAANSFTGGIVVDDANLAVTHADAIAAGNDITVQNTGLLRIWGPNNGFFSDNGATGYDTGSIDGNISISSGSDFRISDGATVAISGAIATDGTFDINGADVTASGVISGSAAPRLYVGANDQAASLTMSAANTYNGVTLANNTSVITLTGAGTLGASDGTAATGTTLAEESQLALDGIAVGNEYILLSENFDGEQAKIASSGNSSIAGNIHAGTDDEGSHYEFSSAAGGNLTLSGTVSAFDGAAPNDRFLVFSGDGNFIVSKITDGAVDADGNFSATSVGSNVTVIKRGAGTMTVATATDSEDDYWGVATIVEGGTLKVESNGSGVGELQSQLVQVKSGATLDVTAWQNDSANYNLGIGQELAGSGTVDVGTGALGIYDDNIVTIGDGIGTLTVDGRASITNVGGGGALNYQLGSTTTAGGTANDLLQINGTLTTSGNMAFNLNVAFDQNRAAAGSSTYTLASFNSSATPNVSGLALNVTDRKGNAVTTRRDFSVSSTSTAINLNVTGNSVSSTWNAASGIRNWDKGLTGTNNWTSSDNKFYDFDNVTFGTTGQGSVNVSGTVSPGTMTVSGGTYEFGGDNISAGTLTVSGASTVASFSNTVGGVVNVQSGGTLGGTATFQDSITVNNTGRLRIGAATMPKEVTVSGRLLENFDSYDNSSSTATATVTGGVWASVFDGTANSNVVDSTKGQSLETKGGAAWRGAVADLNSNWSAGTAVGETSTYFFQFNPTTTGGSFDVMMGLAPEVSSVDQNNAWQDFNVMPFFAGAADGTADLKATGPDGDENLITDATLGTWYNVWYVVHNDATNPYYEVWTSTGNAAGNVAINDAVWRNTTPLPVGQALNAIGFMAAGGEGSNMLVDNIWYAEGIRTDNPLVADWSQSGTSYEGEVLTIEGDLSLASGAIIEFDIATSGSNDSIDILGELAIASGAVLDVNLDSGLSIDDLGVGSSWSLFSYDTLSGSFDDFTLMLPEGLDSSLTWDLTDGVLSVIAAGLLGDFNGDGIVNLGDYTVWRDNLGADDSVLATGSTEDGSGIVDAADYATWKANFGATSAAFSGVNGQANVPEPSTMALLALAGCGLLVVRKRTTA</sequence>
<dbReference type="InterPro" id="IPR006558">
    <property type="entry name" value="LamG-like"/>
</dbReference>
<keyword evidence="1" id="KW-0732">Signal</keyword>
<dbReference type="Gene3D" id="2.60.120.200">
    <property type="match status" value="1"/>
</dbReference>
<dbReference type="KEGG" id="amuc:Pan181_42090"/>
<evidence type="ECO:0000256" key="1">
    <source>
        <dbReference type="ARBA" id="ARBA00022729"/>
    </source>
</evidence>
<dbReference type="InterPro" id="IPR018247">
    <property type="entry name" value="EF_Hand_1_Ca_BS"/>
</dbReference>
<keyword evidence="2" id="KW-1015">Disulfide bond</keyword>
<feature type="domain" description="LamG-like jellyroll fold" evidence="3">
    <location>
        <begin position="149"/>
        <end position="293"/>
    </location>
</feature>
<keyword evidence="5" id="KW-1185">Reference proteome</keyword>
<dbReference type="PROSITE" id="PS00018">
    <property type="entry name" value="EF_HAND_1"/>
    <property type="match status" value="1"/>
</dbReference>
<organism evidence="4 5">
    <name type="scientific">Aeoliella mucimassa</name>
    <dbReference type="NCBI Taxonomy" id="2527972"/>
    <lineage>
        <taxon>Bacteria</taxon>
        <taxon>Pseudomonadati</taxon>
        <taxon>Planctomycetota</taxon>
        <taxon>Planctomycetia</taxon>
        <taxon>Pirellulales</taxon>
        <taxon>Lacipirellulaceae</taxon>
        <taxon>Aeoliella</taxon>
    </lineage>
</organism>
<dbReference type="NCBIfam" id="TIGR02595">
    <property type="entry name" value="PEP_CTERM"/>
    <property type="match status" value="1"/>
</dbReference>
<dbReference type="Proteomes" id="UP000315750">
    <property type="component" value="Chromosome"/>
</dbReference>
<evidence type="ECO:0000259" key="3">
    <source>
        <dbReference type="SMART" id="SM00560"/>
    </source>
</evidence>
<name>A0A518ATB3_9BACT</name>
<gene>
    <name evidence="4" type="ORF">Pan181_42090</name>
</gene>
<evidence type="ECO:0000313" key="5">
    <source>
        <dbReference type="Proteomes" id="UP000315750"/>
    </source>
</evidence>
<dbReference type="SMART" id="SM00560">
    <property type="entry name" value="LamGL"/>
    <property type="match status" value="1"/>
</dbReference>
<dbReference type="InterPro" id="IPR013424">
    <property type="entry name" value="Ice-binding_C"/>
</dbReference>
<evidence type="ECO:0000313" key="4">
    <source>
        <dbReference type="EMBL" id="QDU57984.1"/>
    </source>
</evidence>
<reference evidence="4 5" key="1">
    <citation type="submission" date="2019-02" db="EMBL/GenBank/DDBJ databases">
        <title>Deep-cultivation of Planctomycetes and their phenomic and genomic characterization uncovers novel biology.</title>
        <authorList>
            <person name="Wiegand S."/>
            <person name="Jogler M."/>
            <person name="Boedeker C."/>
            <person name="Pinto D."/>
            <person name="Vollmers J."/>
            <person name="Rivas-Marin E."/>
            <person name="Kohn T."/>
            <person name="Peeters S.H."/>
            <person name="Heuer A."/>
            <person name="Rast P."/>
            <person name="Oberbeckmann S."/>
            <person name="Bunk B."/>
            <person name="Jeske O."/>
            <person name="Meyerdierks A."/>
            <person name="Storesund J.E."/>
            <person name="Kallscheuer N."/>
            <person name="Luecker S."/>
            <person name="Lage O.M."/>
            <person name="Pohl T."/>
            <person name="Merkel B.J."/>
            <person name="Hornburger P."/>
            <person name="Mueller R.-W."/>
            <person name="Bruemmer F."/>
            <person name="Labrenz M."/>
            <person name="Spormann A.M."/>
            <person name="Op den Camp H."/>
            <person name="Overmann J."/>
            <person name="Amann R."/>
            <person name="Jetten M.S.M."/>
            <person name="Mascher T."/>
            <person name="Medema M.H."/>
            <person name="Devos D.P."/>
            <person name="Kaster A.-K."/>
            <person name="Ovreas L."/>
            <person name="Rohde M."/>
            <person name="Galperin M.Y."/>
            <person name="Jogler C."/>
        </authorList>
    </citation>
    <scope>NUCLEOTIDE SEQUENCE [LARGE SCALE GENOMIC DNA]</scope>
    <source>
        <strain evidence="4 5">Pan181</strain>
    </source>
</reference>
<proteinExistence type="predicted"/>
<dbReference type="SUPFAM" id="SSF49899">
    <property type="entry name" value="Concanavalin A-like lectins/glucanases"/>
    <property type="match status" value="1"/>
</dbReference>
<protein>
    <recommendedName>
        <fullName evidence="3">LamG-like jellyroll fold domain-containing protein</fullName>
    </recommendedName>
</protein>
<dbReference type="InterPro" id="IPR013320">
    <property type="entry name" value="ConA-like_dom_sf"/>
</dbReference>
<dbReference type="OrthoDB" id="9809583at2"/>
<accession>A0A518ATB3</accession>